<accession>A0ABT9WK17</accession>
<sequence>MKKYIAVVKCSIQLTIAYRTTYIINILFSLVSALLLLCLWDAVYQGKSELMNFSWEEMKAYIMIVFIINTDLYSEHRCSRKILDGSIIMDLIKPVQHQEYTLSEILGSILVSITLSIVISSIIFMVFGMYTPDHVLVWLLFIISLGLALFIKYLIIFVFSLFSFWTHNVTGTLWTRVAITNFFSGALIPISFFPEWLQRIALLLPFQGIINTPVIIFTMQVSFNQMILSIYLQILWIIVIWIVAKFLFRICIQNIVINGG</sequence>
<proteinExistence type="predicted"/>
<dbReference type="InterPro" id="IPR010390">
    <property type="entry name" value="ABC-2_transporter-like"/>
</dbReference>
<protein>
    <submittedName>
        <fullName evidence="2">ABC-2 type transport system permease protein</fullName>
    </submittedName>
</protein>
<feature type="transmembrane region" description="Helical" evidence="1">
    <location>
        <begin position="200"/>
        <end position="221"/>
    </location>
</feature>
<feature type="transmembrane region" description="Helical" evidence="1">
    <location>
        <begin position="227"/>
        <end position="248"/>
    </location>
</feature>
<name>A0ABT9WK17_9BACL</name>
<dbReference type="Proteomes" id="UP001233836">
    <property type="component" value="Unassembled WGS sequence"/>
</dbReference>
<reference evidence="2 3" key="1">
    <citation type="submission" date="2023-07" db="EMBL/GenBank/DDBJ databases">
        <title>Sorghum-associated microbial communities from plants grown in Nebraska, USA.</title>
        <authorList>
            <person name="Schachtman D."/>
        </authorList>
    </citation>
    <scope>NUCLEOTIDE SEQUENCE [LARGE SCALE GENOMIC DNA]</scope>
    <source>
        <strain evidence="2 3">DS1314</strain>
    </source>
</reference>
<keyword evidence="1" id="KW-0472">Membrane</keyword>
<evidence type="ECO:0000313" key="3">
    <source>
        <dbReference type="Proteomes" id="UP001233836"/>
    </source>
</evidence>
<dbReference type="RefSeq" id="WP_307220365.1">
    <property type="nucleotide sequence ID" value="NZ_JAUSTI010000019.1"/>
</dbReference>
<keyword evidence="3" id="KW-1185">Reference proteome</keyword>
<feature type="transmembrane region" description="Helical" evidence="1">
    <location>
        <begin position="135"/>
        <end position="161"/>
    </location>
</feature>
<feature type="transmembrane region" description="Helical" evidence="1">
    <location>
        <begin position="21"/>
        <end position="43"/>
    </location>
</feature>
<gene>
    <name evidence="2" type="ORF">J2T19_004882</name>
</gene>
<dbReference type="PANTHER" id="PTHR36832:SF1">
    <property type="entry name" value="SLR1174 PROTEIN"/>
    <property type="match status" value="1"/>
</dbReference>
<organism evidence="2 3">
    <name type="scientific">Paenibacillus tundrae</name>
    <dbReference type="NCBI Taxonomy" id="528187"/>
    <lineage>
        <taxon>Bacteria</taxon>
        <taxon>Bacillati</taxon>
        <taxon>Bacillota</taxon>
        <taxon>Bacilli</taxon>
        <taxon>Bacillales</taxon>
        <taxon>Paenibacillaceae</taxon>
        <taxon>Paenibacillus</taxon>
    </lineage>
</organism>
<evidence type="ECO:0000313" key="2">
    <source>
        <dbReference type="EMBL" id="MDQ0173389.1"/>
    </source>
</evidence>
<dbReference type="Pfam" id="PF06182">
    <property type="entry name" value="ABC2_membrane_6"/>
    <property type="match status" value="1"/>
</dbReference>
<feature type="transmembrane region" description="Helical" evidence="1">
    <location>
        <begin position="105"/>
        <end position="128"/>
    </location>
</feature>
<dbReference type="PANTHER" id="PTHR36832">
    <property type="entry name" value="SLR1174 PROTEIN-RELATED"/>
    <property type="match status" value="1"/>
</dbReference>
<comment type="caution">
    <text evidence="2">The sequence shown here is derived from an EMBL/GenBank/DDBJ whole genome shotgun (WGS) entry which is preliminary data.</text>
</comment>
<feature type="transmembrane region" description="Helical" evidence="1">
    <location>
        <begin position="173"/>
        <end position="193"/>
    </location>
</feature>
<keyword evidence="1" id="KW-1133">Transmembrane helix</keyword>
<dbReference type="EMBL" id="JAUSTI010000019">
    <property type="protein sequence ID" value="MDQ0173389.1"/>
    <property type="molecule type" value="Genomic_DNA"/>
</dbReference>
<evidence type="ECO:0000256" key="1">
    <source>
        <dbReference type="SAM" id="Phobius"/>
    </source>
</evidence>
<keyword evidence="1" id="KW-0812">Transmembrane</keyword>